<reference evidence="2" key="1">
    <citation type="journal article" date="2020" name="Nature">
        <title>Giant virus diversity and host interactions through global metagenomics.</title>
        <authorList>
            <person name="Schulz F."/>
            <person name="Roux S."/>
            <person name="Paez-Espino D."/>
            <person name="Jungbluth S."/>
            <person name="Walsh D.A."/>
            <person name="Denef V.J."/>
            <person name="McMahon K.D."/>
            <person name="Konstantinidis K.T."/>
            <person name="Eloe-Fadrosh E.A."/>
            <person name="Kyrpides N.C."/>
            <person name="Woyke T."/>
        </authorList>
    </citation>
    <scope>NUCLEOTIDE SEQUENCE</scope>
    <source>
        <strain evidence="2">GVMAG-M-3300023184-190</strain>
    </source>
</reference>
<protein>
    <recommendedName>
        <fullName evidence="1">DUF7487 domain-containing protein</fullName>
    </recommendedName>
</protein>
<name>A0A6C0I3P8_9ZZZZ</name>
<dbReference type="Pfam" id="PF24308">
    <property type="entry name" value="DUF7487"/>
    <property type="match status" value="1"/>
</dbReference>
<dbReference type="InterPro" id="IPR055910">
    <property type="entry name" value="DUF7487"/>
</dbReference>
<organism evidence="2">
    <name type="scientific">viral metagenome</name>
    <dbReference type="NCBI Taxonomy" id="1070528"/>
    <lineage>
        <taxon>unclassified sequences</taxon>
        <taxon>metagenomes</taxon>
        <taxon>organismal metagenomes</taxon>
    </lineage>
</organism>
<dbReference type="EMBL" id="MN740088">
    <property type="protein sequence ID" value="QHT87402.1"/>
    <property type="molecule type" value="Genomic_DNA"/>
</dbReference>
<accession>A0A6C0I3P8</accession>
<evidence type="ECO:0000259" key="1">
    <source>
        <dbReference type="Pfam" id="PF24308"/>
    </source>
</evidence>
<proteinExistence type="predicted"/>
<sequence>MTTNRIRYNYAFLQEFCKDNNVTLSKDYSNENVNRKTIIEGKCCVNDCSDIFIKSFNTLCINKNFGCLTHSEKIKRDRINIKTMELYGVANVSQSDIIKKKKEETCMKNYGVSSGFLQDGVREKTNIALKADCVKEKRKKN</sequence>
<evidence type="ECO:0000313" key="2">
    <source>
        <dbReference type="EMBL" id="QHT87402.1"/>
    </source>
</evidence>
<dbReference type="AlphaFoldDB" id="A0A6C0I3P8"/>
<feature type="domain" description="DUF7487" evidence="1">
    <location>
        <begin position="60"/>
        <end position="126"/>
    </location>
</feature>